<evidence type="ECO:0000259" key="6">
    <source>
        <dbReference type="Pfam" id="PF08281"/>
    </source>
</evidence>
<proteinExistence type="inferred from homology"/>
<feature type="domain" description="RNA polymerase sigma-70 region 2" evidence="5">
    <location>
        <begin position="21"/>
        <end position="88"/>
    </location>
</feature>
<accession>A0AA37X540</accession>
<dbReference type="NCBIfam" id="TIGR02937">
    <property type="entry name" value="sigma70-ECF"/>
    <property type="match status" value="1"/>
</dbReference>
<dbReference type="SUPFAM" id="SSF88659">
    <property type="entry name" value="Sigma3 and sigma4 domains of RNA polymerase sigma factors"/>
    <property type="match status" value="1"/>
</dbReference>
<sequence length="547" mass="63007">MSVSELVLDCRNGNREAWTALVNLFRPKAVNWVHQFCRDRHTAEDVVQDSLLLAARHLSELRNPQAFESWFFQIVKTQAFRFLNKENKRKTESMVEISDNSNVEADVLLKIEFEKAYSKLPLDLQQVFLLAGIHQWTVNEVAGFLDIPSGTVKSRLSRARQQLQSMLSYSEDGGNNGEGRADSWESILSQLRERRLVEQRQIKDTLSQTWATLKSVKFDVIRHWYSASGESTEQHAKYTWMSPNWWRIDTQSDEAGNVTTVIHGNRMRTWFESSNTINQIQLSRNPDPKFILEHLWRELLSSEDLVVLPSERNDLWHVWLPTHFAESTNDEREQAGVHFWIHPTDGVPRIIEYWRNDKCSFREEIDHVTCNPPVTRRTFDLPTHIPKSMLRSFSDLMGGFGTQVSISDALQQCPFPLMGLDEETVSSLGISETVGIKKYYGGKEWAVRYGPPARSRELLRGSPVVTLWQAERLNDDVARHWGLSKLTEKHPDLSPTAKSEVVYTPSMVLARLFWENAERPYMLTASGLSMEDLVNLAHQLKVIIDKG</sequence>
<evidence type="ECO:0008006" key="9">
    <source>
        <dbReference type="Google" id="ProtNLM"/>
    </source>
</evidence>
<gene>
    <name evidence="7" type="ORF">Heshes_23770</name>
</gene>
<comment type="similarity">
    <text evidence="1">Belongs to the sigma-70 factor family. ECF subfamily.</text>
</comment>
<dbReference type="GO" id="GO:0006352">
    <property type="term" value="P:DNA-templated transcription initiation"/>
    <property type="evidence" value="ECO:0007669"/>
    <property type="project" value="InterPro"/>
</dbReference>
<name>A0AA37X540_9BACL</name>
<comment type="caution">
    <text evidence="7">The sequence shown here is derived from an EMBL/GenBank/DDBJ whole genome shotgun (WGS) entry which is preliminary data.</text>
</comment>
<organism evidence="7 8">
    <name type="scientific">Alicyclobacillus hesperidum</name>
    <dbReference type="NCBI Taxonomy" id="89784"/>
    <lineage>
        <taxon>Bacteria</taxon>
        <taxon>Bacillati</taxon>
        <taxon>Bacillota</taxon>
        <taxon>Bacilli</taxon>
        <taxon>Bacillales</taxon>
        <taxon>Alicyclobacillaceae</taxon>
        <taxon>Alicyclobacillus</taxon>
    </lineage>
</organism>
<dbReference type="Pfam" id="PF04542">
    <property type="entry name" value="Sigma70_r2"/>
    <property type="match status" value="1"/>
</dbReference>
<keyword evidence="3" id="KW-0731">Sigma factor</keyword>
<dbReference type="GO" id="GO:0003677">
    <property type="term" value="F:DNA binding"/>
    <property type="evidence" value="ECO:0007669"/>
    <property type="project" value="InterPro"/>
</dbReference>
<dbReference type="Gene3D" id="1.10.10.10">
    <property type="entry name" value="Winged helix-like DNA-binding domain superfamily/Winged helix DNA-binding domain"/>
    <property type="match status" value="1"/>
</dbReference>
<evidence type="ECO:0000256" key="3">
    <source>
        <dbReference type="ARBA" id="ARBA00023082"/>
    </source>
</evidence>
<dbReference type="Gene3D" id="1.10.1740.10">
    <property type="match status" value="1"/>
</dbReference>
<evidence type="ECO:0000313" key="8">
    <source>
        <dbReference type="Proteomes" id="UP001157137"/>
    </source>
</evidence>
<dbReference type="Gene3D" id="2.50.20.10">
    <property type="entry name" value="Lipoprotein localisation LolA/LolB/LppX"/>
    <property type="match status" value="1"/>
</dbReference>
<feature type="domain" description="RNA polymerase sigma factor 70 region 4 type 2" evidence="6">
    <location>
        <begin position="113"/>
        <end position="163"/>
    </location>
</feature>
<dbReference type="Pfam" id="PF08281">
    <property type="entry name" value="Sigma70_r4_2"/>
    <property type="match status" value="1"/>
</dbReference>
<dbReference type="PANTHER" id="PTHR43133">
    <property type="entry name" value="RNA POLYMERASE ECF-TYPE SIGMA FACTO"/>
    <property type="match status" value="1"/>
</dbReference>
<reference evidence="7" key="1">
    <citation type="submission" date="2023-02" db="EMBL/GenBank/DDBJ databases">
        <title>Proposal of a novel subspecies: Alicyclobacillus hesperidum subspecies aegle.</title>
        <authorList>
            <person name="Goto K."/>
            <person name="Fujii T."/>
            <person name="Yasui K."/>
            <person name="Mochida K."/>
            <person name="Kato-Tanaka Y."/>
            <person name="Morohoshi S."/>
            <person name="An S.Y."/>
            <person name="Kasai H."/>
            <person name="Yokota A."/>
        </authorList>
    </citation>
    <scope>NUCLEOTIDE SEQUENCE</scope>
    <source>
        <strain evidence="7">DSM 12766</strain>
    </source>
</reference>
<keyword evidence="4" id="KW-0804">Transcription</keyword>
<dbReference type="CDD" id="cd06171">
    <property type="entry name" value="Sigma70_r4"/>
    <property type="match status" value="1"/>
</dbReference>
<evidence type="ECO:0000256" key="4">
    <source>
        <dbReference type="ARBA" id="ARBA00023163"/>
    </source>
</evidence>
<dbReference type="GO" id="GO:0016987">
    <property type="term" value="F:sigma factor activity"/>
    <property type="evidence" value="ECO:0007669"/>
    <property type="project" value="UniProtKB-KW"/>
</dbReference>
<dbReference type="RefSeq" id="WP_281758956.1">
    <property type="nucleotide sequence ID" value="NZ_BSRA01000015.1"/>
</dbReference>
<evidence type="ECO:0000259" key="5">
    <source>
        <dbReference type="Pfam" id="PF04542"/>
    </source>
</evidence>
<dbReference type="EMBL" id="BSRA01000015">
    <property type="protein sequence ID" value="GLV14693.1"/>
    <property type="molecule type" value="Genomic_DNA"/>
</dbReference>
<dbReference type="InterPro" id="IPR013249">
    <property type="entry name" value="RNA_pol_sigma70_r4_t2"/>
</dbReference>
<evidence type="ECO:0000256" key="2">
    <source>
        <dbReference type="ARBA" id="ARBA00023015"/>
    </source>
</evidence>
<evidence type="ECO:0000313" key="7">
    <source>
        <dbReference type="EMBL" id="GLV14693.1"/>
    </source>
</evidence>
<dbReference type="SUPFAM" id="SSF88946">
    <property type="entry name" value="Sigma2 domain of RNA polymerase sigma factors"/>
    <property type="match status" value="1"/>
</dbReference>
<dbReference type="InterPro" id="IPR013325">
    <property type="entry name" value="RNA_pol_sigma_r2"/>
</dbReference>
<dbReference type="PANTHER" id="PTHR43133:SF51">
    <property type="entry name" value="RNA POLYMERASE SIGMA FACTOR"/>
    <property type="match status" value="1"/>
</dbReference>
<dbReference type="InterPro" id="IPR013324">
    <property type="entry name" value="RNA_pol_sigma_r3/r4-like"/>
</dbReference>
<dbReference type="InterPro" id="IPR007627">
    <property type="entry name" value="RNA_pol_sigma70_r2"/>
</dbReference>
<keyword evidence="2" id="KW-0805">Transcription regulation</keyword>
<protein>
    <recommendedName>
        <fullName evidence="9">RNA polymerase sigma factor, sigma-70 family</fullName>
    </recommendedName>
</protein>
<dbReference type="AlphaFoldDB" id="A0AA37X540"/>
<dbReference type="InterPro" id="IPR014284">
    <property type="entry name" value="RNA_pol_sigma-70_dom"/>
</dbReference>
<dbReference type="InterPro" id="IPR036388">
    <property type="entry name" value="WH-like_DNA-bd_sf"/>
</dbReference>
<dbReference type="InterPro" id="IPR039425">
    <property type="entry name" value="RNA_pol_sigma-70-like"/>
</dbReference>
<evidence type="ECO:0000256" key="1">
    <source>
        <dbReference type="ARBA" id="ARBA00010641"/>
    </source>
</evidence>
<dbReference type="Proteomes" id="UP001157137">
    <property type="component" value="Unassembled WGS sequence"/>
</dbReference>